<dbReference type="PANTHER" id="PTHR43798">
    <property type="entry name" value="MONOACYLGLYCEROL LIPASE"/>
    <property type="match status" value="1"/>
</dbReference>
<accession>A0A543AXV0</accession>
<dbReference type="InParanoid" id="A0A543AXV0"/>
<dbReference type="AlphaFoldDB" id="A0A543AXV0"/>
<dbReference type="OrthoDB" id="5495375at2"/>
<dbReference type="Proteomes" id="UP000317043">
    <property type="component" value="Unassembled WGS sequence"/>
</dbReference>
<dbReference type="GO" id="GO:0003824">
    <property type="term" value="F:catalytic activity"/>
    <property type="evidence" value="ECO:0007669"/>
    <property type="project" value="UniProtKB-ARBA"/>
</dbReference>
<evidence type="ECO:0000259" key="1">
    <source>
        <dbReference type="Pfam" id="PF12697"/>
    </source>
</evidence>
<evidence type="ECO:0000313" key="2">
    <source>
        <dbReference type="EMBL" id="TQL77370.1"/>
    </source>
</evidence>
<gene>
    <name evidence="2" type="ORF">FB566_2929</name>
</gene>
<reference evidence="2 3" key="1">
    <citation type="submission" date="2019-06" db="EMBL/GenBank/DDBJ databases">
        <title>Sequencing the genomes of 1000 actinobacteria strains.</title>
        <authorList>
            <person name="Klenk H.-P."/>
        </authorList>
    </citation>
    <scope>NUCLEOTIDE SEQUENCE [LARGE SCALE GENOMIC DNA]</scope>
    <source>
        <strain evidence="2 3">DSM 45928</strain>
    </source>
</reference>
<keyword evidence="3" id="KW-1185">Reference proteome</keyword>
<dbReference type="SUPFAM" id="SSF53474">
    <property type="entry name" value="alpha/beta-Hydrolases"/>
    <property type="match status" value="1"/>
</dbReference>
<protein>
    <submittedName>
        <fullName evidence="2">Pimeloyl-ACP methyl ester carboxylesterase</fullName>
    </submittedName>
</protein>
<dbReference type="Gene3D" id="3.40.50.1820">
    <property type="entry name" value="alpha/beta hydrolase"/>
    <property type="match status" value="1"/>
</dbReference>
<proteinExistence type="predicted"/>
<comment type="caution">
    <text evidence="2">The sequence shown here is derived from an EMBL/GenBank/DDBJ whole genome shotgun (WGS) entry which is preliminary data.</text>
</comment>
<sequence length="230" mass="24306">MSIPIVFLHGIRVTGTMWRGQLAAFDDRVAIDLPGHGTRDGEPFTMAAAIDATRTAVDALGGRAVLVGASMGGYVAMAAAAAEPHRTVGVVAIGSTALITPTRVRPYRLMGHLTGRFGDAMQRFAMRLMMGRAAAEDLTAGGLYTSRVSEVLDELSRFDPLAAVRAYPGPIRFVNGAYDLFRTDETEFLAAAQHGELTVIPRAGHLVSLTRTAVVNSAIATAADRHVTSG</sequence>
<dbReference type="InterPro" id="IPR050266">
    <property type="entry name" value="AB_hydrolase_sf"/>
</dbReference>
<name>A0A543AXV0_9ACTN</name>
<dbReference type="InterPro" id="IPR000073">
    <property type="entry name" value="AB_hydrolase_1"/>
</dbReference>
<feature type="domain" description="AB hydrolase-1" evidence="1">
    <location>
        <begin position="5"/>
        <end position="215"/>
    </location>
</feature>
<dbReference type="Pfam" id="PF12697">
    <property type="entry name" value="Abhydrolase_6"/>
    <property type="match status" value="1"/>
</dbReference>
<dbReference type="InterPro" id="IPR029058">
    <property type="entry name" value="AB_hydrolase_fold"/>
</dbReference>
<evidence type="ECO:0000313" key="3">
    <source>
        <dbReference type="Proteomes" id="UP000317043"/>
    </source>
</evidence>
<organism evidence="2 3">
    <name type="scientific">Stackebrandtia endophytica</name>
    <dbReference type="NCBI Taxonomy" id="1496996"/>
    <lineage>
        <taxon>Bacteria</taxon>
        <taxon>Bacillati</taxon>
        <taxon>Actinomycetota</taxon>
        <taxon>Actinomycetes</taxon>
        <taxon>Glycomycetales</taxon>
        <taxon>Glycomycetaceae</taxon>
        <taxon>Stackebrandtia</taxon>
    </lineage>
</organism>
<dbReference type="EMBL" id="VFOW01000001">
    <property type="protein sequence ID" value="TQL77370.1"/>
    <property type="molecule type" value="Genomic_DNA"/>
</dbReference>
<dbReference type="RefSeq" id="WP_142040154.1">
    <property type="nucleotide sequence ID" value="NZ_JBHTGS010000001.1"/>
</dbReference>